<name>A0A8J3PHY8_9ACTN</name>
<evidence type="ECO:0000313" key="1">
    <source>
        <dbReference type="EMBL" id="GIG18376.1"/>
    </source>
</evidence>
<reference evidence="1" key="1">
    <citation type="submission" date="2021-01" db="EMBL/GenBank/DDBJ databases">
        <title>Whole genome shotgun sequence of Catellatospora methionotrophica NBRC 14553.</title>
        <authorList>
            <person name="Komaki H."/>
            <person name="Tamura T."/>
        </authorList>
    </citation>
    <scope>NUCLEOTIDE SEQUENCE</scope>
    <source>
        <strain evidence="1">NBRC 14553</strain>
    </source>
</reference>
<organism evidence="1 2">
    <name type="scientific">Catellatospora methionotrophica</name>
    <dbReference type="NCBI Taxonomy" id="121620"/>
    <lineage>
        <taxon>Bacteria</taxon>
        <taxon>Bacillati</taxon>
        <taxon>Actinomycetota</taxon>
        <taxon>Actinomycetes</taxon>
        <taxon>Micromonosporales</taxon>
        <taxon>Micromonosporaceae</taxon>
        <taxon>Catellatospora</taxon>
    </lineage>
</organism>
<dbReference type="Pfam" id="PF00702">
    <property type="entry name" value="Hydrolase"/>
    <property type="match status" value="1"/>
</dbReference>
<dbReference type="SUPFAM" id="SSF56784">
    <property type="entry name" value="HAD-like"/>
    <property type="match status" value="1"/>
</dbReference>
<dbReference type="Proteomes" id="UP000660339">
    <property type="component" value="Unassembled WGS sequence"/>
</dbReference>
<comment type="caution">
    <text evidence="1">The sequence shown here is derived from an EMBL/GenBank/DDBJ whole genome shotgun (WGS) entry which is preliminary data.</text>
</comment>
<dbReference type="PANTHER" id="PTHR43611">
    <property type="entry name" value="ALPHA-D-GLUCOSE 1-PHOSPHATE PHOSPHATASE"/>
    <property type="match status" value="1"/>
</dbReference>
<dbReference type="AlphaFoldDB" id="A0A8J3PHY8"/>
<accession>A0A8J3PHY8</accession>
<dbReference type="InterPro" id="IPR036412">
    <property type="entry name" value="HAD-like_sf"/>
</dbReference>
<sequence length="150" mass="16305">MQRRVIDVILSAPKLVPVTTLLLDVDGVLLVPAGSLTPNEELLAVLPRLTVTGIYLVTNQHPRRAAVIRELLGGRPGISGVLISYEIGFLKPERAFFARALIEIGRTPQECLFVDDKPVYVAGGVAAGIDSVLFHDNARLFALLRERGLL</sequence>
<dbReference type="InterPro" id="IPR023214">
    <property type="entry name" value="HAD_sf"/>
</dbReference>
<protein>
    <submittedName>
        <fullName evidence="1">Uncharacterized protein</fullName>
    </submittedName>
</protein>
<proteinExistence type="predicted"/>
<dbReference type="NCBIfam" id="TIGR01509">
    <property type="entry name" value="HAD-SF-IA-v3"/>
    <property type="match status" value="1"/>
</dbReference>
<dbReference type="PANTHER" id="PTHR43611:SF3">
    <property type="entry name" value="FLAVIN MONONUCLEOTIDE HYDROLASE 1, CHLOROPLATIC"/>
    <property type="match status" value="1"/>
</dbReference>
<dbReference type="EMBL" id="BONJ01000040">
    <property type="protein sequence ID" value="GIG18376.1"/>
    <property type="molecule type" value="Genomic_DNA"/>
</dbReference>
<gene>
    <name evidence="1" type="ORF">Cme02nite_67080</name>
</gene>
<keyword evidence="2" id="KW-1185">Reference proteome</keyword>
<evidence type="ECO:0000313" key="2">
    <source>
        <dbReference type="Proteomes" id="UP000660339"/>
    </source>
</evidence>
<dbReference type="InterPro" id="IPR006439">
    <property type="entry name" value="HAD-SF_hydro_IA"/>
</dbReference>
<dbReference type="Gene3D" id="3.40.50.1000">
    <property type="entry name" value="HAD superfamily/HAD-like"/>
    <property type="match status" value="1"/>
</dbReference>